<name>A0ABN4CCL3_9CORY</name>
<feature type="compositionally biased region" description="Polar residues" evidence="1">
    <location>
        <begin position="68"/>
        <end position="81"/>
    </location>
</feature>
<evidence type="ECO:0000313" key="4">
    <source>
        <dbReference type="Proteomes" id="UP000019226"/>
    </source>
</evidence>
<dbReference type="RefSeq" id="WP_025387080.1">
    <property type="nucleotide sequence ID" value="NZ_CP004350.1"/>
</dbReference>
<keyword evidence="2" id="KW-0812">Transmembrane</keyword>
<organism evidence="3 4">
    <name type="scientific">Corynebacterium casei LMG S-19264</name>
    <dbReference type="NCBI Taxonomy" id="1285583"/>
    <lineage>
        <taxon>Bacteria</taxon>
        <taxon>Bacillati</taxon>
        <taxon>Actinomycetota</taxon>
        <taxon>Actinomycetes</taxon>
        <taxon>Mycobacteriales</taxon>
        <taxon>Corynebacteriaceae</taxon>
        <taxon>Corynebacterium</taxon>
    </lineage>
</organism>
<accession>A0ABN4CCL3</accession>
<proteinExistence type="predicted"/>
<protein>
    <recommendedName>
        <fullName evidence="5">Alkaline shock response membrane anchor protein AmaP</fullName>
    </recommendedName>
</protein>
<sequence length="294" mass="31635">MSDKSSSKKSSFETVEFKSVAQQPADDTPTAVTPKVEVPSAQEPQQVEPTESTGPTETVEPAEPETTLSVTEPQNKTTARTSADGYVTAAHTTLEGSAPAFTSKQPRLSPPVRWLAILLGLALIALACVAWRDMWVTYSESTRELWTAPVFELIGTPPLPMWMVWAGIGSIVVGLLFFLISVRRGRMTHVPVGPSPAVEAGQGTTAAMWIRPVDIARLVSATARRLPGVSTAQTRTTGNTKKGLKVEVTISGDVNDPMLAQRVTDSVKHSLKELGTTVDVYVEVEKKQELGNNV</sequence>
<evidence type="ECO:0000313" key="3">
    <source>
        <dbReference type="EMBL" id="AHI19131.1"/>
    </source>
</evidence>
<feature type="compositionally biased region" description="Polar residues" evidence="1">
    <location>
        <begin position="42"/>
        <end position="54"/>
    </location>
</feature>
<keyword evidence="2" id="KW-1133">Transmembrane helix</keyword>
<reference evidence="4" key="1">
    <citation type="submission" date="2013-02" db="EMBL/GenBank/DDBJ databases">
        <title>The complete genome sequence of Corynebacterium casei LMG S-19264 (=DSM 44701).</title>
        <authorList>
            <person name="Ruckert C."/>
            <person name="Albersmeier A."/>
            <person name="Kalinowski J."/>
        </authorList>
    </citation>
    <scope>NUCLEOTIDE SEQUENCE [LARGE SCALE GENOMIC DNA]</scope>
    <source>
        <strain evidence="4">LMG S-19264</strain>
    </source>
</reference>
<feature type="region of interest" description="Disordered" evidence="1">
    <location>
        <begin position="1"/>
        <end position="84"/>
    </location>
</feature>
<evidence type="ECO:0008006" key="5">
    <source>
        <dbReference type="Google" id="ProtNLM"/>
    </source>
</evidence>
<keyword evidence="2" id="KW-0472">Membrane</keyword>
<dbReference type="Proteomes" id="UP000019226">
    <property type="component" value="Chromosome"/>
</dbReference>
<keyword evidence="4" id="KW-1185">Reference proteome</keyword>
<dbReference type="GeneID" id="82876741"/>
<dbReference type="EMBL" id="CP004350">
    <property type="protein sequence ID" value="AHI19131.1"/>
    <property type="molecule type" value="Genomic_DNA"/>
</dbReference>
<feature type="transmembrane region" description="Helical" evidence="2">
    <location>
        <begin position="162"/>
        <end position="180"/>
    </location>
</feature>
<evidence type="ECO:0000256" key="2">
    <source>
        <dbReference type="SAM" id="Phobius"/>
    </source>
</evidence>
<evidence type="ECO:0000256" key="1">
    <source>
        <dbReference type="SAM" id="MobiDB-lite"/>
    </source>
</evidence>
<feature type="transmembrane region" description="Helical" evidence="2">
    <location>
        <begin position="114"/>
        <end position="132"/>
    </location>
</feature>
<feature type="compositionally biased region" description="Low complexity" evidence="1">
    <location>
        <begin position="55"/>
        <end position="67"/>
    </location>
</feature>
<gene>
    <name evidence="3" type="ORF">CCASEI_02740</name>
</gene>